<name>A0A0A8HW89_CAMLA</name>
<dbReference type="KEGG" id="cln:UPTC3659_0151"/>
<keyword evidence="1" id="KW-0732">Signal</keyword>
<dbReference type="OrthoDB" id="5329991at2"/>
<feature type="chain" id="PRO_5002054844" description="Lipoprotein" evidence="1">
    <location>
        <begin position="24"/>
        <end position="448"/>
    </location>
</feature>
<gene>
    <name evidence="2" type="ORF">UPTC3659_0151</name>
</gene>
<sequence>MKLFYSCFYLFVLLFLSACSNHANVNLSYEKAFINKQCDESTLALKNADKDTIYTGLNLASLARVCKDYKKSNAFFDKAEEAYKYDVDLQNELQKATKNFSEILLNDAINDYQGYFYERIMLNTYKGLNYMSLGDFKNARVEFNRALYRQDRMKEYFYDYIQKAQEEYQKELQKDKKIYTSFQQNLNPIYKQYDNLLSAFNANKNYTNIYATYLSALFFFFDKDYIKAYDLLKEVALSDVKNKQLQKQFQVFEKFTHLKTSFPKQKYIFIIYEDGFSTTKEEFNLTLPFVFNDNLANISVAFAYLKSRNASYKFLQSQDEKTQNLIYFDDIIASEFKTLLPSMVMKTLASSALKTSINLAIANNDSSGFLSFISTVSTILINKADLRMWQALPKSASILMLKNEGLVKIYDNKEKTIFEDELEKDKNYIVLIRSFVPNSNIIYKIKEQ</sequence>
<dbReference type="PROSITE" id="PS51257">
    <property type="entry name" value="PROKAR_LIPOPROTEIN"/>
    <property type="match status" value="1"/>
</dbReference>
<evidence type="ECO:0000313" key="2">
    <source>
        <dbReference type="EMBL" id="AJD01040.1"/>
    </source>
</evidence>
<feature type="signal peptide" evidence="1">
    <location>
        <begin position="1"/>
        <end position="23"/>
    </location>
</feature>
<evidence type="ECO:0000256" key="1">
    <source>
        <dbReference type="SAM" id="SignalP"/>
    </source>
</evidence>
<dbReference type="RefSeq" id="WP_039625133.1">
    <property type="nucleotide sequence ID" value="NZ_CP007775.1"/>
</dbReference>
<protein>
    <recommendedName>
        <fullName evidence="4">Lipoprotein</fullName>
    </recommendedName>
</protein>
<evidence type="ECO:0000313" key="3">
    <source>
        <dbReference type="Proteomes" id="UP000031130"/>
    </source>
</evidence>
<accession>A0A0A8HW89</accession>
<dbReference type="Proteomes" id="UP000031130">
    <property type="component" value="Chromosome"/>
</dbReference>
<dbReference type="HOGENOM" id="CLU_035715_2_1_7"/>
<proteinExistence type="predicted"/>
<dbReference type="AlphaFoldDB" id="A0A0A8HW89"/>
<evidence type="ECO:0008006" key="4">
    <source>
        <dbReference type="Google" id="ProtNLM"/>
    </source>
</evidence>
<organism evidence="2 3">
    <name type="scientific">Campylobacter lari NCTC 11845</name>
    <dbReference type="NCBI Taxonomy" id="1388749"/>
    <lineage>
        <taxon>Bacteria</taxon>
        <taxon>Pseudomonadati</taxon>
        <taxon>Campylobacterota</taxon>
        <taxon>Epsilonproteobacteria</taxon>
        <taxon>Campylobacterales</taxon>
        <taxon>Campylobacteraceae</taxon>
        <taxon>Campylobacter</taxon>
    </lineage>
</organism>
<dbReference type="EMBL" id="CP007775">
    <property type="protein sequence ID" value="AJD01040.1"/>
    <property type="molecule type" value="Genomic_DNA"/>
</dbReference>
<reference evidence="2 3" key="1">
    <citation type="journal article" date="2014" name="Genome Biol. Evol.">
        <title>Comparative Genomics of the Campylobacter lari Group.</title>
        <authorList>
            <person name="Miller W.G."/>
            <person name="Yee E."/>
            <person name="Chapman M.H."/>
            <person name="Smith T.P."/>
            <person name="Bono J.L."/>
            <person name="Huynh S."/>
            <person name="Parker C.T."/>
            <person name="Vandamme P."/>
            <person name="Luong K."/>
            <person name="Korlach J."/>
        </authorList>
    </citation>
    <scope>NUCLEOTIDE SEQUENCE [LARGE SCALE GENOMIC DNA]</scope>
    <source>
        <strain evidence="3">RM3659</strain>
    </source>
</reference>